<sequence length="339" mass="37489">MTTNANGHGLDWSSEQWQSRARSWVEAQLSRAGRRVTGLVEPRLRPWSLVWRVPTDDGPVWFKANNRGTVHEAVLIATLAQLTPERVLTPIAVDPEQGWSLLPDGGESLRDVLARDPDLAHWERALPGYAALQLATAPRADELVSLGVPDHRPEALAGLFAELLDDRESLLIGAEGGLSPDLYERLRAELPSYAQRCRRLADIGIAATVQHDDLHDGNVFAGRAGCRYFDWGDASVAHPFGTLLVTLRSIRYVKELAADDARLARLRDAYLEAWTDRYDHRTLVEAADLAINLGAVSRSLSWRRALDTAEESRAEYADAVPGWLGELFAASPLQPDSRP</sequence>
<evidence type="ECO:0000313" key="1">
    <source>
        <dbReference type="EMBL" id="PYC68775.1"/>
    </source>
</evidence>
<protein>
    <submittedName>
        <fullName evidence="1">Phosphotransferase</fullName>
    </submittedName>
</protein>
<dbReference type="InterPro" id="IPR011009">
    <property type="entry name" value="Kinase-like_dom_sf"/>
</dbReference>
<dbReference type="Proteomes" id="UP000248333">
    <property type="component" value="Unassembled WGS sequence"/>
</dbReference>
<dbReference type="SUPFAM" id="SSF56112">
    <property type="entry name" value="Protein kinase-like (PK-like)"/>
    <property type="match status" value="1"/>
</dbReference>
<accession>A0A318NII7</accession>
<organism evidence="1 2">
    <name type="scientific">Micromonospora arborensis</name>
    <dbReference type="NCBI Taxonomy" id="2116518"/>
    <lineage>
        <taxon>Bacteria</taxon>
        <taxon>Bacillati</taxon>
        <taxon>Actinomycetota</taxon>
        <taxon>Actinomycetes</taxon>
        <taxon>Micromonosporales</taxon>
        <taxon>Micromonosporaceae</taxon>
        <taxon>Micromonospora</taxon>
    </lineage>
</organism>
<reference evidence="1 2" key="1">
    <citation type="submission" date="2018-03" db="EMBL/GenBank/DDBJ databases">
        <title>Bioinformatic expansion and discovery of thiopeptide antibiotics.</title>
        <authorList>
            <person name="Schwalen C.J."/>
            <person name="Hudson G.A."/>
            <person name="Mitchell D.A."/>
        </authorList>
    </citation>
    <scope>NUCLEOTIDE SEQUENCE [LARGE SCALE GENOMIC DNA]</scope>
    <source>
        <strain evidence="1 2">NRRL 8041</strain>
    </source>
</reference>
<dbReference type="EMBL" id="PYBV01000021">
    <property type="protein sequence ID" value="PYC68775.1"/>
    <property type="molecule type" value="Genomic_DNA"/>
</dbReference>
<dbReference type="OrthoDB" id="101887at2"/>
<dbReference type="RefSeq" id="WP_110564888.1">
    <property type="nucleotide sequence ID" value="NZ_PYBV01000021.1"/>
</dbReference>
<comment type="caution">
    <text evidence="1">The sequence shown here is derived from an EMBL/GenBank/DDBJ whole genome shotgun (WGS) entry which is preliminary data.</text>
</comment>
<gene>
    <name evidence="1" type="ORF">C7C45_17470</name>
</gene>
<proteinExistence type="predicted"/>
<dbReference type="GO" id="GO:0016740">
    <property type="term" value="F:transferase activity"/>
    <property type="evidence" value="ECO:0007669"/>
    <property type="project" value="UniProtKB-KW"/>
</dbReference>
<dbReference type="AlphaFoldDB" id="A0A318NII7"/>
<name>A0A318NII7_9ACTN</name>
<keyword evidence="2" id="KW-1185">Reference proteome</keyword>
<evidence type="ECO:0000313" key="2">
    <source>
        <dbReference type="Proteomes" id="UP000248333"/>
    </source>
</evidence>
<keyword evidence="1" id="KW-0808">Transferase</keyword>